<dbReference type="GO" id="GO:0016052">
    <property type="term" value="P:carbohydrate catabolic process"/>
    <property type="evidence" value="ECO:0007669"/>
    <property type="project" value="InterPro"/>
</dbReference>
<evidence type="ECO:0000256" key="2">
    <source>
        <dbReference type="ARBA" id="ARBA00023295"/>
    </source>
</evidence>
<keyword evidence="1" id="KW-0378">Hydrolase</keyword>
<protein>
    <submittedName>
        <fullName evidence="3">Alpha-galactosidase</fullName>
    </submittedName>
</protein>
<dbReference type="EMBL" id="QJSX01000005">
    <property type="protein sequence ID" value="PYE54465.1"/>
    <property type="molecule type" value="Genomic_DNA"/>
</dbReference>
<dbReference type="CDD" id="cd14791">
    <property type="entry name" value="GH36"/>
    <property type="match status" value="1"/>
</dbReference>
<proteinExistence type="predicted"/>
<comment type="caution">
    <text evidence="3">The sequence shown here is derived from an EMBL/GenBank/DDBJ whole genome shotgun (WGS) entry which is preliminary data.</text>
</comment>
<dbReference type="Proteomes" id="UP000248326">
    <property type="component" value="Unassembled WGS sequence"/>
</dbReference>
<reference evidence="3 4" key="1">
    <citation type="submission" date="2018-06" db="EMBL/GenBank/DDBJ databases">
        <title>Genomic Encyclopedia of Type Strains, Phase IV (KMG-IV): sequencing the most valuable type-strain genomes for metagenomic binning, comparative biology and taxonomic classification.</title>
        <authorList>
            <person name="Goeker M."/>
        </authorList>
    </citation>
    <scope>NUCLEOTIDE SEQUENCE [LARGE SCALE GENOMIC DNA]</scope>
    <source>
        <strain evidence="3 4">DSM 18048</strain>
    </source>
</reference>
<dbReference type="InterPro" id="IPR013785">
    <property type="entry name" value="Aldolase_TIM"/>
</dbReference>
<dbReference type="Pfam" id="PF02065">
    <property type="entry name" value="Melibiase"/>
    <property type="match status" value="1"/>
</dbReference>
<dbReference type="SUPFAM" id="SSF51445">
    <property type="entry name" value="(Trans)glycosidases"/>
    <property type="match status" value="1"/>
</dbReference>
<dbReference type="Gene3D" id="3.20.20.70">
    <property type="entry name" value="Aldolase class I"/>
    <property type="match status" value="1"/>
</dbReference>
<dbReference type="InterPro" id="IPR050985">
    <property type="entry name" value="Alpha-glycosidase_related"/>
</dbReference>
<dbReference type="PANTHER" id="PTHR43053:SF3">
    <property type="entry name" value="ALPHA-GALACTOSIDASE C-RELATED"/>
    <property type="match status" value="1"/>
</dbReference>
<evidence type="ECO:0000313" key="3">
    <source>
        <dbReference type="EMBL" id="PYE54465.1"/>
    </source>
</evidence>
<keyword evidence="4" id="KW-1185">Reference proteome</keyword>
<dbReference type="AlphaFoldDB" id="A0A318S8M6"/>
<dbReference type="PANTHER" id="PTHR43053">
    <property type="entry name" value="GLYCOSIDASE FAMILY 31"/>
    <property type="match status" value="1"/>
</dbReference>
<dbReference type="InterPro" id="IPR002252">
    <property type="entry name" value="Glyco_hydro_36"/>
</dbReference>
<keyword evidence="2" id="KW-0326">Glycosidase</keyword>
<dbReference type="RefSeq" id="WP_245900807.1">
    <property type="nucleotide sequence ID" value="NZ_QJSX01000005.1"/>
</dbReference>
<dbReference type="GO" id="GO:0004557">
    <property type="term" value="F:alpha-galactosidase activity"/>
    <property type="evidence" value="ECO:0007669"/>
    <property type="project" value="InterPro"/>
</dbReference>
<evidence type="ECO:0000313" key="4">
    <source>
        <dbReference type="Proteomes" id="UP000248326"/>
    </source>
</evidence>
<dbReference type="InterPro" id="IPR017853">
    <property type="entry name" value="GH"/>
</dbReference>
<gene>
    <name evidence="3" type="ORF">DES52_105103</name>
</gene>
<sequence length="502" mass="55995">MMTETFTAPSGTWTLTVPRARVLVSGYQSWSEAELRSLTDVQARPTLDVLVRQGHDVAWPPGDRGKPGVWRSHTLIALIAEDGSGYVGCAGNAAHSFTHWEAHADGDLVHLSYKCEGDPEPAHLAFSENVIDLIESLSADLGREMQARTPAPLRVWCSWYSYYRDITFDTFVREATLARELDLPFDVFQLDDGFQADLGDWLDAKPAFGRHAREAPLVLRDLGFRAGLWLAPFIARPTSRLFREHPGWFLRDEAGELVNCGDNWGGAYYGLDTTLPEVQDWLEDLARTVVSWGYDYLKLDFLFAGAMPSRRHQDVSRAAAYRMGLEALRRGAGESTFILGCGAPLASSIGLVDAMRTGPDVAPIWDDYARRLWLGDATGPAARNAVVTSLSRWYQHAWYQPDPDVMIARRERSLLDDAERGSLLGLLDTIGGLRASSDPLRTLRSEDLSLLRRSLEVSAPDRPESLTSSWGNAPTRFTRGEFNVLDEHRGGLDPRSFRSKNR</sequence>
<accession>A0A318S8M6</accession>
<evidence type="ECO:0000256" key="1">
    <source>
        <dbReference type="ARBA" id="ARBA00022801"/>
    </source>
</evidence>
<name>A0A318S8M6_9DEIO</name>
<organism evidence="3 4">
    <name type="scientific">Deinococcus yavapaiensis KR-236</name>
    <dbReference type="NCBI Taxonomy" id="694435"/>
    <lineage>
        <taxon>Bacteria</taxon>
        <taxon>Thermotogati</taxon>
        <taxon>Deinococcota</taxon>
        <taxon>Deinococci</taxon>
        <taxon>Deinococcales</taxon>
        <taxon>Deinococcaceae</taxon>
        <taxon>Deinococcus</taxon>
    </lineage>
</organism>